<evidence type="ECO:0000256" key="9">
    <source>
        <dbReference type="ARBA" id="ARBA00023014"/>
    </source>
</evidence>
<name>A0AA35W4Y8_GEOBA</name>
<feature type="domain" description="Nitrite/sulphite reductase 4Fe-4S" evidence="13">
    <location>
        <begin position="404"/>
        <end position="541"/>
    </location>
</feature>
<dbReference type="AlphaFoldDB" id="A0AA35W4Y8"/>
<evidence type="ECO:0000256" key="11">
    <source>
        <dbReference type="ARBA" id="ARBA00040459"/>
    </source>
</evidence>
<evidence type="ECO:0000256" key="6">
    <source>
        <dbReference type="ARBA" id="ARBA00022723"/>
    </source>
</evidence>
<gene>
    <name evidence="15" type="ORF">GBAR_LOCUS5697</name>
</gene>
<dbReference type="PROSITE" id="PS00365">
    <property type="entry name" value="NIR_SIR"/>
    <property type="match status" value="2"/>
</dbReference>
<evidence type="ECO:0000256" key="1">
    <source>
        <dbReference type="ARBA" id="ARBA00001929"/>
    </source>
</evidence>
<keyword evidence="7" id="KW-0560">Oxidoreductase</keyword>
<dbReference type="GO" id="GO:0046872">
    <property type="term" value="F:metal ion binding"/>
    <property type="evidence" value="ECO:0007669"/>
    <property type="project" value="UniProtKB-KW"/>
</dbReference>
<organism evidence="15 16">
    <name type="scientific">Geodia barretti</name>
    <name type="common">Barrett's horny sponge</name>
    <dbReference type="NCBI Taxonomy" id="519541"/>
    <lineage>
        <taxon>Eukaryota</taxon>
        <taxon>Metazoa</taxon>
        <taxon>Porifera</taxon>
        <taxon>Demospongiae</taxon>
        <taxon>Heteroscleromorpha</taxon>
        <taxon>Tetractinellida</taxon>
        <taxon>Astrophorina</taxon>
        <taxon>Geodiidae</taxon>
        <taxon>Geodia</taxon>
    </lineage>
</organism>
<evidence type="ECO:0000259" key="14">
    <source>
        <dbReference type="Pfam" id="PF03460"/>
    </source>
</evidence>
<keyword evidence="16" id="KW-1185">Reference proteome</keyword>
<dbReference type="InterPro" id="IPR005117">
    <property type="entry name" value="NiRdtase/SiRdtase_haem-b_fer"/>
</dbReference>
<feature type="domain" description="Nitrite/sulphite reductase 4Fe-4S" evidence="13">
    <location>
        <begin position="127"/>
        <end position="281"/>
    </location>
</feature>
<dbReference type="GO" id="GO:0020037">
    <property type="term" value="F:heme binding"/>
    <property type="evidence" value="ECO:0007669"/>
    <property type="project" value="InterPro"/>
</dbReference>
<dbReference type="Pfam" id="PF03460">
    <property type="entry name" value="NIR_SIR_ferr"/>
    <property type="match status" value="2"/>
</dbReference>
<evidence type="ECO:0000256" key="12">
    <source>
        <dbReference type="ARBA" id="ARBA00048538"/>
    </source>
</evidence>
<dbReference type="Pfam" id="PF01077">
    <property type="entry name" value="NIR_SIR"/>
    <property type="match status" value="2"/>
</dbReference>
<evidence type="ECO:0000313" key="16">
    <source>
        <dbReference type="Proteomes" id="UP001174909"/>
    </source>
</evidence>
<evidence type="ECO:0000256" key="7">
    <source>
        <dbReference type="ARBA" id="ARBA00023002"/>
    </source>
</evidence>
<comment type="cofactor">
    <cofactor evidence="1">
        <name>siroheme</name>
        <dbReference type="ChEBI" id="CHEBI:60052"/>
    </cofactor>
</comment>
<protein>
    <recommendedName>
        <fullName evidence="11">Ferredoxin--nitrite reductase, chloroplastic</fullName>
        <ecNumber evidence="10">1.7.7.1</ecNumber>
    </recommendedName>
</protein>
<proteinExistence type="inferred from homology"/>
<sequence>MTQTEWKPRTQGILEILPEEISDFETQVARFRAGEWSENDFMAFRLRQGVYGQRQMDAQMFRIKCPFGGLNADQMDALGVLADEYAPLKKGHVTTRENFQFHHIRLEDGPAIMRLLGDVGLSTREACGNTVRNVTGCAIAGVCANEPFDVTPYAAAYARYFVRHPFSQALPRKVKSAFSGCDNDCAITPIHDVGFLPRIQDGKKGFKMVVGGGTSIMPRIAPTLYEFIPVEEYLKATEALLRIFHRTNELRRNRMKARIKFYIARIGIDEFKKELEEEIQQPWAQRSFDPTDLMFVEDESVDAPPLDGNYAAFGSDPEFEHWMNSNVESQRQDGYKAVTVRLPLGDIDGRQFHQLADMSRKYAGGRARITHQQNLTFRWVPENALYEVWQRLSDIGFGGAGAHEITDIVSCPGTDSCKLGITSSMGLGRALTDAVEHVDKSDPLVRQMHVKMSGCPNGCGQHHIADIGFHGAAAKGPGGQVPAYELFLGGSYSQDDPRFGQRIKAKIPAKRAPEALKRIVSDYQDSHGDGELFKDYVLRQGKDYFETMLGDFRELPDLNRETLEQYIDWDKTVKYVLERGEGECAV</sequence>
<comment type="catalytic activity">
    <reaction evidence="12">
        <text>6 oxidized [2Fe-2S]-[ferredoxin] + NH4(+) + 2 H2O = nitrite + 6 reduced [2Fe-2S]-[ferredoxin] + 8 H(+)</text>
        <dbReference type="Rhea" id="RHEA:18041"/>
        <dbReference type="Rhea" id="RHEA-COMP:10000"/>
        <dbReference type="Rhea" id="RHEA-COMP:10001"/>
        <dbReference type="ChEBI" id="CHEBI:15377"/>
        <dbReference type="ChEBI" id="CHEBI:15378"/>
        <dbReference type="ChEBI" id="CHEBI:16301"/>
        <dbReference type="ChEBI" id="CHEBI:28938"/>
        <dbReference type="ChEBI" id="CHEBI:33737"/>
        <dbReference type="ChEBI" id="CHEBI:33738"/>
        <dbReference type="EC" id="1.7.7.1"/>
    </reaction>
</comment>
<comment type="similarity">
    <text evidence="3">Belongs to the nitrite and sulfite reductase 4Fe-4S domain family.</text>
</comment>
<dbReference type="PANTHER" id="PTHR32439:SF9">
    <property type="entry name" value="BLR3264 PROTEIN"/>
    <property type="match status" value="1"/>
</dbReference>
<accession>A0AA35W4Y8</accession>
<dbReference type="EC" id="1.7.7.1" evidence="10"/>
<dbReference type="InterPro" id="IPR006067">
    <property type="entry name" value="NO2/SO3_Rdtase_4Fe4S_dom"/>
</dbReference>
<dbReference type="InterPro" id="IPR006066">
    <property type="entry name" value="NO2/SO3_Rdtase_FeS/sirohaem_BS"/>
</dbReference>
<keyword evidence="8" id="KW-0408">Iron</keyword>
<feature type="domain" description="Nitrite/Sulfite reductase ferredoxin-like" evidence="14">
    <location>
        <begin position="330"/>
        <end position="393"/>
    </location>
</feature>
<keyword evidence="5" id="KW-0349">Heme</keyword>
<dbReference type="PRINTS" id="PR00397">
    <property type="entry name" value="SIROHAEM"/>
</dbReference>
<keyword evidence="4" id="KW-0004">4Fe-4S</keyword>
<dbReference type="InterPro" id="IPR051329">
    <property type="entry name" value="NIR_SIR_4Fe-4S"/>
</dbReference>
<dbReference type="GO" id="GO:0048307">
    <property type="term" value="F:ferredoxin-nitrite reductase activity"/>
    <property type="evidence" value="ECO:0007669"/>
    <property type="project" value="UniProtKB-EC"/>
</dbReference>
<dbReference type="GO" id="GO:0051539">
    <property type="term" value="F:4 iron, 4 sulfur cluster binding"/>
    <property type="evidence" value="ECO:0007669"/>
    <property type="project" value="UniProtKB-KW"/>
</dbReference>
<dbReference type="SUPFAM" id="SSF55124">
    <property type="entry name" value="Nitrite/Sulfite reductase N-terminal domain-like"/>
    <property type="match status" value="2"/>
</dbReference>
<evidence type="ECO:0000256" key="8">
    <source>
        <dbReference type="ARBA" id="ARBA00023004"/>
    </source>
</evidence>
<feature type="domain" description="Nitrite/Sulfite reductase ferredoxin-like" evidence="14">
    <location>
        <begin position="51"/>
        <end position="117"/>
    </location>
</feature>
<evidence type="ECO:0000256" key="10">
    <source>
        <dbReference type="ARBA" id="ARBA00038893"/>
    </source>
</evidence>
<keyword evidence="9" id="KW-0411">Iron-sulfur</keyword>
<evidence type="ECO:0000256" key="2">
    <source>
        <dbReference type="ARBA" id="ARBA00005096"/>
    </source>
</evidence>
<dbReference type="Proteomes" id="UP001174909">
    <property type="component" value="Unassembled WGS sequence"/>
</dbReference>
<evidence type="ECO:0000256" key="4">
    <source>
        <dbReference type="ARBA" id="ARBA00022485"/>
    </source>
</evidence>
<dbReference type="EMBL" id="CASHTH010000832">
    <property type="protein sequence ID" value="CAI8008303.1"/>
    <property type="molecule type" value="Genomic_DNA"/>
</dbReference>
<evidence type="ECO:0000256" key="3">
    <source>
        <dbReference type="ARBA" id="ARBA00010429"/>
    </source>
</evidence>
<evidence type="ECO:0000259" key="13">
    <source>
        <dbReference type="Pfam" id="PF01077"/>
    </source>
</evidence>
<comment type="caution">
    <text evidence="15">The sequence shown here is derived from an EMBL/GenBank/DDBJ whole genome shotgun (WGS) entry which is preliminary data.</text>
</comment>
<comment type="pathway">
    <text evidence="2">Nitrogen metabolism; nitrate reduction (assimilation).</text>
</comment>
<reference evidence="15" key="1">
    <citation type="submission" date="2023-03" db="EMBL/GenBank/DDBJ databases">
        <authorList>
            <person name="Steffen K."/>
            <person name="Cardenas P."/>
        </authorList>
    </citation>
    <scope>NUCLEOTIDE SEQUENCE</scope>
</reference>
<evidence type="ECO:0000256" key="5">
    <source>
        <dbReference type="ARBA" id="ARBA00022617"/>
    </source>
</evidence>
<evidence type="ECO:0000313" key="15">
    <source>
        <dbReference type="EMBL" id="CAI8008303.1"/>
    </source>
</evidence>
<keyword evidence="6" id="KW-0479">Metal-binding</keyword>
<dbReference type="PANTHER" id="PTHR32439">
    <property type="entry name" value="FERREDOXIN--NITRITE REDUCTASE, CHLOROPLASTIC"/>
    <property type="match status" value="1"/>
</dbReference>
<dbReference type="Gene3D" id="3.90.480.10">
    <property type="entry name" value="Sulfite Reductase Hemoprotein,Domain 2"/>
    <property type="match status" value="1"/>
</dbReference>
<dbReference type="InterPro" id="IPR045854">
    <property type="entry name" value="NO2/SO3_Rdtase_4Fe4S_sf"/>
</dbReference>
<dbReference type="Gene3D" id="3.30.413.10">
    <property type="entry name" value="Sulfite Reductase Hemoprotein, domain 1"/>
    <property type="match status" value="2"/>
</dbReference>
<dbReference type="InterPro" id="IPR036136">
    <property type="entry name" value="Nit/Sulf_reduc_fer-like_dom_sf"/>
</dbReference>
<dbReference type="SUPFAM" id="SSF56014">
    <property type="entry name" value="Nitrite and sulphite reductase 4Fe-4S domain-like"/>
    <property type="match status" value="2"/>
</dbReference>